<dbReference type="EMBL" id="SIHJ01000002">
    <property type="protein sequence ID" value="TWT33613.1"/>
    <property type="molecule type" value="Genomic_DNA"/>
</dbReference>
<evidence type="ECO:0000256" key="1">
    <source>
        <dbReference type="SAM" id="Phobius"/>
    </source>
</evidence>
<dbReference type="AlphaFoldDB" id="A0A5C5V6Q1"/>
<keyword evidence="1" id="KW-1133">Transmembrane helix</keyword>
<keyword evidence="3" id="KW-1185">Reference proteome</keyword>
<sequence length="89" mass="9314">MHRVARRMSLVAAVPLVIVAAGAAFCCTCFPIGFVGFGVGYQGEAAPLTTQGEVLMWAAWVFGGVVGAVAGFAVWSAARRPVDRESEQL</sequence>
<name>A0A5C5V6Q1_9BACT</name>
<protein>
    <submittedName>
        <fullName evidence="2">Uncharacterized protein</fullName>
    </submittedName>
</protein>
<reference evidence="2 3" key="1">
    <citation type="submission" date="2019-02" db="EMBL/GenBank/DDBJ databases">
        <title>Deep-cultivation of Planctomycetes and their phenomic and genomic characterization uncovers novel biology.</title>
        <authorList>
            <person name="Wiegand S."/>
            <person name="Jogler M."/>
            <person name="Boedeker C."/>
            <person name="Pinto D."/>
            <person name="Vollmers J."/>
            <person name="Rivas-Marin E."/>
            <person name="Kohn T."/>
            <person name="Peeters S.H."/>
            <person name="Heuer A."/>
            <person name="Rast P."/>
            <person name="Oberbeckmann S."/>
            <person name="Bunk B."/>
            <person name="Jeske O."/>
            <person name="Meyerdierks A."/>
            <person name="Storesund J.E."/>
            <person name="Kallscheuer N."/>
            <person name="Luecker S."/>
            <person name="Lage O.M."/>
            <person name="Pohl T."/>
            <person name="Merkel B.J."/>
            <person name="Hornburger P."/>
            <person name="Mueller R.-W."/>
            <person name="Bruemmer F."/>
            <person name="Labrenz M."/>
            <person name="Spormann A.M."/>
            <person name="Op Den Camp H."/>
            <person name="Overmann J."/>
            <person name="Amann R."/>
            <person name="Jetten M.S.M."/>
            <person name="Mascher T."/>
            <person name="Medema M.H."/>
            <person name="Devos D.P."/>
            <person name="Kaster A.-K."/>
            <person name="Ovreas L."/>
            <person name="Rohde M."/>
            <person name="Galperin M.Y."/>
            <person name="Jogler C."/>
        </authorList>
    </citation>
    <scope>NUCLEOTIDE SEQUENCE [LARGE SCALE GENOMIC DNA]</scope>
    <source>
        <strain evidence="2 3">KOR34</strain>
    </source>
</reference>
<keyword evidence="1" id="KW-0472">Membrane</keyword>
<comment type="caution">
    <text evidence="2">The sequence shown here is derived from an EMBL/GenBank/DDBJ whole genome shotgun (WGS) entry which is preliminary data.</text>
</comment>
<evidence type="ECO:0000313" key="3">
    <source>
        <dbReference type="Proteomes" id="UP000316714"/>
    </source>
</evidence>
<gene>
    <name evidence="2" type="ORF">KOR34_34450</name>
</gene>
<accession>A0A5C5V6Q1</accession>
<keyword evidence="1" id="KW-0812">Transmembrane</keyword>
<organism evidence="2 3">
    <name type="scientific">Posidoniimonas corsicana</name>
    <dbReference type="NCBI Taxonomy" id="1938618"/>
    <lineage>
        <taxon>Bacteria</taxon>
        <taxon>Pseudomonadati</taxon>
        <taxon>Planctomycetota</taxon>
        <taxon>Planctomycetia</taxon>
        <taxon>Pirellulales</taxon>
        <taxon>Lacipirellulaceae</taxon>
        <taxon>Posidoniimonas</taxon>
    </lineage>
</organism>
<feature type="transmembrane region" description="Helical" evidence="1">
    <location>
        <begin position="57"/>
        <end position="78"/>
    </location>
</feature>
<evidence type="ECO:0000313" key="2">
    <source>
        <dbReference type="EMBL" id="TWT33613.1"/>
    </source>
</evidence>
<dbReference type="Proteomes" id="UP000316714">
    <property type="component" value="Unassembled WGS sequence"/>
</dbReference>
<proteinExistence type="predicted"/>